<evidence type="ECO:0000256" key="5">
    <source>
        <dbReference type="ARBA" id="ARBA00014116"/>
    </source>
</evidence>
<dbReference type="RefSeq" id="WP_202825311.1">
    <property type="nucleotide sequence ID" value="NZ_JAEUXJ010000003.1"/>
</dbReference>
<dbReference type="SUPFAM" id="SSF53187">
    <property type="entry name" value="Zn-dependent exopeptidases"/>
    <property type="match status" value="1"/>
</dbReference>
<organism evidence="22 23">
    <name type="scientific">Belnapia mucosa</name>
    <dbReference type="NCBI Taxonomy" id="2804532"/>
    <lineage>
        <taxon>Bacteria</taxon>
        <taxon>Pseudomonadati</taxon>
        <taxon>Pseudomonadota</taxon>
        <taxon>Alphaproteobacteria</taxon>
        <taxon>Acetobacterales</taxon>
        <taxon>Roseomonadaceae</taxon>
        <taxon>Belnapia</taxon>
    </lineage>
</organism>
<keyword evidence="18" id="KW-0458">Lysosome</keyword>
<evidence type="ECO:0000256" key="14">
    <source>
        <dbReference type="ARBA" id="ARBA00023034"/>
    </source>
</evidence>
<sequence length="424" mass="43613">MREEFLAALRADAPRLEADFAAICGCGGRLQGTPSADTAFALVRELMAPLGPVEEARTRFHGWTLEAAAIALPNGTPIPCASLVGSVPTEEREWEVVDCGRGAPADIAAAGDRVRGRAVMLRHEYAFSPGTIHRRVKLRAAAEAGAAAVLMVQPVEGLGPVAGGANSCPVPGFGIGIEGARALLAAGRGRFRLAARHHPAAAANLLLDLPGGGPGRVVLSAHLDGHMLAESAIDNATGVAALLSLGRAVAPFLLRLRRGLLLAVFGAEEWSLSGSRAWLATLPAEARAGMAMNLNLDSIAGSPNLAALTSGFPALGPFVRAAAGEGVRIHQPISVSSDHANFAAQGIPALRLLAGFDEPECGLSRLLTAGDTRDRIAPGELQRATEVAGAILWRALSAERAEMAALRDGAEDVGPAVSVLAPLP</sequence>
<evidence type="ECO:0000256" key="15">
    <source>
        <dbReference type="ARBA" id="ARBA00023049"/>
    </source>
</evidence>
<reference evidence="22 23" key="1">
    <citation type="submission" date="2021-01" db="EMBL/GenBank/DDBJ databases">
        <title>Belnapia mucosa sp. nov. and Belnapia arida sp. nov., isolated from the Tabernas Desert (Almeria, Spain).</title>
        <authorList>
            <person name="Molina-Menor E."/>
            <person name="Vidal-Verdu A."/>
            <person name="Calonge A."/>
            <person name="Satari L."/>
            <person name="Pereto Magraner J."/>
            <person name="Porcar Miralles M."/>
        </authorList>
    </citation>
    <scope>NUCLEOTIDE SEQUENCE [LARGE SCALE GENOMIC DNA]</scope>
    <source>
        <strain evidence="22 23">T6</strain>
    </source>
</reference>
<evidence type="ECO:0000256" key="3">
    <source>
        <dbReference type="ARBA" id="ARBA00004555"/>
    </source>
</evidence>
<evidence type="ECO:0000256" key="17">
    <source>
        <dbReference type="ARBA" id="ARBA00023180"/>
    </source>
</evidence>
<evidence type="ECO:0000256" key="12">
    <source>
        <dbReference type="ARBA" id="ARBA00022824"/>
    </source>
</evidence>
<evidence type="ECO:0000256" key="16">
    <source>
        <dbReference type="ARBA" id="ARBA00023145"/>
    </source>
</evidence>
<evidence type="ECO:0000256" key="8">
    <source>
        <dbReference type="ARBA" id="ARBA00022670"/>
    </source>
</evidence>
<evidence type="ECO:0000256" key="7">
    <source>
        <dbReference type="ARBA" id="ARBA00022645"/>
    </source>
</evidence>
<evidence type="ECO:0000256" key="20">
    <source>
        <dbReference type="ARBA" id="ARBA00033328"/>
    </source>
</evidence>
<dbReference type="InterPro" id="IPR007484">
    <property type="entry name" value="Peptidase_M28"/>
</dbReference>
<evidence type="ECO:0000313" key="22">
    <source>
        <dbReference type="EMBL" id="MBL6455579.1"/>
    </source>
</evidence>
<gene>
    <name evidence="22" type="ORF">JMJ55_09615</name>
</gene>
<dbReference type="PANTHER" id="PTHR12053:SF3">
    <property type="entry name" value="CARBOXYPEPTIDASE Q"/>
    <property type="match status" value="1"/>
</dbReference>
<dbReference type="SUPFAM" id="SSF52025">
    <property type="entry name" value="PA domain"/>
    <property type="match status" value="1"/>
</dbReference>
<keyword evidence="9" id="KW-0479">Metal-binding</keyword>
<dbReference type="Gene3D" id="3.50.30.30">
    <property type="match status" value="1"/>
</dbReference>
<comment type="subcellular location">
    <subcellularLocation>
        <location evidence="1">Endoplasmic reticulum</location>
    </subcellularLocation>
    <subcellularLocation>
        <location evidence="3">Golgi apparatus</location>
    </subcellularLocation>
    <subcellularLocation>
        <location evidence="2">Lysosome</location>
    </subcellularLocation>
    <subcellularLocation>
        <location evidence="4">Secreted</location>
    </subcellularLocation>
</comment>
<dbReference type="InterPro" id="IPR039866">
    <property type="entry name" value="CPQ"/>
</dbReference>
<evidence type="ECO:0000256" key="19">
    <source>
        <dbReference type="ARBA" id="ARBA00025833"/>
    </source>
</evidence>
<keyword evidence="7" id="KW-0121">Carboxypeptidase</keyword>
<evidence type="ECO:0000313" key="23">
    <source>
        <dbReference type="Proteomes" id="UP000606490"/>
    </source>
</evidence>
<feature type="domain" description="Peptidase M28" evidence="21">
    <location>
        <begin position="204"/>
        <end position="389"/>
    </location>
</feature>
<name>A0ABS1V1J8_9PROT</name>
<dbReference type="PANTHER" id="PTHR12053">
    <property type="entry name" value="PROTEASE FAMILY M28 PLASMA GLUTAMATE CARBOXYPEPTIDASE-RELATED"/>
    <property type="match status" value="1"/>
</dbReference>
<keyword evidence="16" id="KW-0865">Zymogen</keyword>
<dbReference type="EMBL" id="JAEUXJ010000003">
    <property type="protein sequence ID" value="MBL6455579.1"/>
    <property type="molecule type" value="Genomic_DNA"/>
</dbReference>
<evidence type="ECO:0000256" key="9">
    <source>
        <dbReference type="ARBA" id="ARBA00022723"/>
    </source>
</evidence>
<keyword evidence="15" id="KW-0482">Metalloprotease</keyword>
<accession>A0ABS1V1J8</accession>
<evidence type="ECO:0000256" key="2">
    <source>
        <dbReference type="ARBA" id="ARBA00004371"/>
    </source>
</evidence>
<protein>
    <recommendedName>
        <fullName evidence="5">Carboxypeptidase Q</fullName>
    </recommendedName>
    <alternativeName>
        <fullName evidence="20">Plasma glutamate carboxypeptidase</fullName>
    </alternativeName>
</protein>
<keyword evidence="10" id="KW-0732">Signal</keyword>
<evidence type="ECO:0000256" key="4">
    <source>
        <dbReference type="ARBA" id="ARBA00004613"/>
    </source>
</evidence>
<comment type="subunit">
    <text evidence="19">Homodimer. The monomeric form is inactive while the homodimer is active.</text>
</comment>
<dbReference type="Proteomes" id="UP000606490">
    <property type="component" value="Unassembled WGS sequence"/>
</dbReference>
<keyword evidence="13" id="KW-0862">Zinc</keyword>
<dbReference type="Gene3D" id="3.40.630.10">
    <property type="entry name" value="Zn peptidases"/>
    <property type="match status" value="1"/>
</dbReference>
<evidence type="ECO:0000259" key="21">
    <source>
        <dbReference type="Pfam" id="PF04389"/>
    </source>
</evidence>
<keyword evidence="11" id="KW-0378">Hydrolase</keyword>
<comment type="caution">
    <text evidence="22">The sequence shown here is derived from an EMBL/GenBank/DDBJ whole genome shotgun (WGS) entry which is preliminary data.</text>
</comment>
<keyword evidence="12" id="KW-0256">Endoplasmic reticulum</keyword>
<keyword evidence="17" id="KW-0325">Glycoprotein</keyword>
<dbReference type="InterPro" id="IPR046450">
    <property type="entry name" value="PA_dom_sf"/>
</dbReference>
<evidence type="ECO:0000256" key="6">
    <source>
        <dbReference type="ARBA" id="ARBA00022525"/>
    </source>
</evidence>
<dbReference type="Pfam" id="PF04389">
    <property type="entry name" value="Peptidase_M28"/>
    <property type="match status" value="1"/>
</dbReference>
<evidence type="ECO:0000256" key="18">
    <source>
        <dbReference type="ARBA" id="ARBA00023228"/>
    </source>
</evidence>
<keyword evidence="6" id="KW-0964">Secreted</keyword>
<proteinExistence type="predicted"/>
<keyword evidence="23" id="KW-1185">Reference proteome</keyword>
<keyword evidence="14" id="KW-0333">Golgi apparatus</keyword>
<evidence type="ECO:0000256" key="1">
    <source>
        <dbReference type="ARBA" id="ARBA00004240"/>
    </source>
</evidence>
<evidence type="ECO:0000256" key="13">
    <source>
        <dbReference type="ARBA" id="ARBA00022833"/>
    </source>
</evidence>
<evidence type="ECO:0000256" key="10">
    <source>
        <dbReference type="ARBA" id="ARBA00022729"/>
    </source>
</evidence>
<evidence type="ECO:0000256" key="11">
    <source>
        <dbReference type="ARBA" id="ARBA00022801"/>
    </source>
</evidence>
<keyword evidence="8" id="KW-0645">Protease</keyword>